<organism evidence="2 3">
    <name type="scientific">Lentzea albidocapillata</name>
    <dbReference type="NCBI Taxonomy" id="40571"/>
    <lineage>
        <taxon>Bacteria</taxon>
        <taxon>Bacillati</taxon>
        <taxon>Actinomycetota</taxon>
        <taxon>Actinomycetes</taxon>
        <taxon>Pseudonocardiales</taxon>
        <taxon>Pseudonocardiaceae</taxon>
        <taxon>Lentzea</taxon>
    </lineage>
</organism>
<sequence>MGFTPDASSAANACARASSQSLPGRQDERRATSGKAPALSAKRVRRDTSCTSRSHPAGARRRTHATRPPTAELRAVPWTTRTHHHRQQRSVTRGPGARQAVCAARKTRPGCPWQHALRLAGSETGRPRLLGRFRRPVVGESTRNCLAEHKKPLLRSIGLPAIQGRSDHHGSARKHRGLRPRQVHNDRNDILKTRHHQNLSSDRPGADGILGRGALPAWTRPSGLAPTRGQGSRRQRLH</sequence>
<dbReference type="STRING" id="40571.SAMN05660733_08099"/>
<evidence type="ECO:0000313" key="3">
    <source>
        <dbReference type="Proteomes" id="UP000192840"/>
    </source>
</evidence>
<evidence type="ECO:0000313" key="2">
    <source>
        <dbReference type="EMBL" id="SMD25299.1"/>
    </source>
</evidence>
<dbReference type="Proteomes" id="UP000192840">
    <property type="component" value="Unassembled WGS sequence"/>
</dbReference>
<dbReference type="EMBL" id="FWYC01000026">
    <property type="protein sequence ID" value="SMD25299.1"/>
    <property type="molecule type" value="Genomic_DNA"/>
</dbReference>
<protein>
    <submittedName>
        <fullName evidence="2">Uncharacterized protein</fullName>
    </submittedName>
</protein>
<gene>
    <name evidence="2" type="ORF">SAMN05660733_08099</name>
</gene>
<feature type="region of interest" description="Disordered" evidence="1">
    <location>
        <begin position="1"/>
        <end position="72"/>
    </location>
</feature>
<reference evidence="3" key="1">
    <citation type="submission" date="2017-04" db="EMBL/GenBank/DDBJ databases">
        <authorList>
            <person name="Varghese N."/>
            <person name="Submissions S."/>
        </authorList>
    </citation>
    <scope>NUCLEOTIDE SEQUENCE [LARGE SCALE GENOMIC DNA]</scope>
    <source>
        <strain evidence="3">DSM 44073</strain>
    </source>
</reference>
<proteinExistence type="predicted"/>
<name>A0A1W2FTK6_9PSEU</name>
<accession>A0A1W2FTK6</accession>
<feature type="compositionally biased region" description="Basic residues" evidence="1">
    <location>
        <begin position="171"/>
        <end position="182"/>
    </location>
</feature>
<keyword evidence="3" id="KW-1185">Reference proteome</keyword>
<feature type="compositionally biased region" description="Low complexity" evidence="1">
    <location>
        <begin position="7"/>
        <end position="21"/>
    </location>
</feature>
<feature type="compositionally biased region" description="Basic and acidic residues" evidence="1">
    <location>
        <begin position="183"/>
        <end position="192"/>
    </location>
</feature>
<dbReference type="AlphaFoldDB" id="A0A1W2FTK6"/>
<feature type="region of interest" description="Disordered" evidence="1">
    <location>
        <begin position="163"/>
        <end position="238"/>
    </location>
</feature>
<evidence type="ECO:0000256" key="1">
    <source>
        <dbReference type="SAM" id="MobiDB-lite"/>
    </source>
</evidence>